<gene>
    <name evidence="1" type="ORF">DERP_002036</name>
</gene>
<keyword evidence="2" id="KW-1185">Reference proteome</keyword>
<reference evidence="1 2" key="2">
    <citation type="journal article" date="2022" name="Mol. Biol. Evol.">
        <title>Comparative Genomics Reveals Insights into the Divergent Evolution of Astigmatic Mites and Household Pest Adaptations.</title>
        <authorList>
            <person name="Xiong Q."/>
            <person name="Wan A.T."/>
            <person name="Liu X."/>
            <person name="Fung C.S."/>
            <person name="Xiao X."/>
            <person name="Malainual N."/>
            <person name="Hou J."/>
            <person name="Wang L."/>
            <person name="Wang M."/>
            <person name="Yang K.Y."/>
            <person name="Cui Y."/>
            <person name="Leung E.L."/>
            <person name="Nong W."/>
            <person name="Shin S.K."/>
            <person name="Au S.W."/>
            <person name="Jeong K.Y."/>
            <person name="Chew F.T."/>
            <person name="Hui J.H."/>
            <person name="Leung T.F."/>
            <person name="Tungtrongchitr A."/>
            <person name="Zhong N."/>
            <person name="Liu Z."/>
            <person name="Tsui S.K."/>
        </authorList>
    </citation>
    <scope>NUCLEOTIDE SEQUENCE [LARGE SCALE GENOMIC DNA]</scope>
    <source>
        <strain evidence="1">Derp</strain>
    </source>
</reference>
<organism evidence="1 2">
    <name type="scientific">Dermatophagoides pteronyssinus</name>
    <name type="common">European house dust mite</name>
    <dbReference type="NCBI Taxonomy" id="6956"/>
    <lineage>
        <taxon>Eukaryota</taxon>
        <taxon>Metazoa</taxon>
        <taxon>Ecdysozoa</taxon>
        <taxon>Arthropoda</taxon>
        <taxon>Chelicerata</taxon>
        <taxon>Arachnida</taxon>
        <taxon>Acari</taxon>
        <taxon>Acariformes</taxon>
        <taxon>Sarcoptiformes</taxon>
        <taxon>Astigmata</taxon>
        <taxon>Psoroptidia</taxon>
        <taxon>Analgoidea</taxon>
        <taxon>Pyroglyphidae</taxon>
        <taxon>Dermatophagoidinae</taxon>
        <taxon>Dermatophagoides</taxon>
    </lineage>
</organism>
<reference evidence="1 2" key="1">
    <citation type="journal article" date="2018" name="J. Allergy Clin. Immunol.">
        <title>High-quality assembly of Dermatophagoides pteronyssinus genome and transcriptome reveals a wide range of novel allergens.</title>
        <authorList>
            <person name="Liu X.Y."/>
            <person name="Yang K.Y."/>
            <person name="Wang M.Q."/>
            <person name="Kwok J.S."/>
            <person name="Zeng X."/>
            <person name="Yang Z."/>
            <person name="Xiao X.J."/>
            <person name="Lau C.P."/>
            <person name="Li Y."/>
            <person name="Huang Z.M."/>
            <person name="Ba J.G."/>
            <person name="Yim A.K."/>
            <person name="Ouyang C.Y."/>
            <person name="Ngai S.M."/>
            <person name="Chan T.F."/>
            <person name="Leung E.L."/>
            <person name="Liu L."/>
            <person name="Liu Z.G."/>
            <person name="Tsui S.K."/>
        </authorList>
    </citation>
    <scope>NUCLEOTIDE SEQUENCE [LARGE SCALE GENOMIC DNA]</scope>
    <source>
        <strain evidence="1">Derp</strain>
    </source>
</reference>
<protein>
    <submittedName>
        <fullName evidence="1">Uncharacterized protein</fullName>
    </submittedName>
</protein>
<evidence type="ECO:0000313" key="1">
    <source>
        <dbReference type="EMBL" id="KAH9421749.1"/>
    </source>
</evidence>
<dbReference type="EMBL" id="NJHN03000037">
    <property type="protein sequence ID" value="KAH9421749.1"/>
    <property type="molecule type" value="Genomic_DNA"/>
</dbReference>
<sequence>MACDRKCQWLSNICARLSHFNGENENIEILSVSLFLVPPNHVHLCITTITETVINLLNLIE</sequence>
<evidence type="ECO:0000313" key="2">
    <source>
        <dbReference type="Proteomes" id="UP000887458"/>
    </source>
</evidence>
<name>A0ABQ8JGL7_DERPT</name>
<dbReference type="Proteomes" id="UP000887458">
    <property type="component" value="Unassembled WGS sequence"/>
</dbReference>
<accession>A0ABQ8JGL7</accession>
<proteinExistence type="predicted"/>
<comment type="caution">
    <text evidence="1">The sequence shown here is derived from an EMBL/GenBank/DDBJ whole genome shotgun (WGS) entry which is preliminary data.</text>
</comment>